<keyword evidence="6 14" id="KW-0812">Transmembrane</keyword>
<evidence type="ECO:0000256" key="12">
    <source>
        <dbReference type="ARBA" id="ARBA00023170"/>
    </source>
</evidence>
<evidence type="ECO:0000313" key="20">
    <source>
        <dbReference type="EMBL" id="AYR27029.1"/>
    </source>
</evidence>
<dbReference type="GO" id="GO:0015891">
    <property type="term" value="P:siderophore transport"/>
    <property type="evidence" value="ECO:0007669"/>
    <property type="project" value="InterPro"/>
</dbReference>
<gene>
    <name evidence="20" type="ORF">RC54_17005</name>
</gene>
<evidence type="ECO:0000256" key="8">
    <source>
        <dbReference type="ARBA" id="ARBA00023004"/>
    </source>
</evidence>
<sequence>MQRALLSLGWLLGSAYPLLAQADDSALPPITVTGGSDTKQLAEKVSGGALGERSELDTPFSTRAVTSDEIVGRQASSLAEVLKYDASVTNISPANGTHPATVAVRGLRLDDLNGYKIDGLANINRGTEMPLEMFDQVEVLKGLSGFMYGFGSPGGIVNYVSKRPTDDHFLATDLGYASGGTWKEHVDAGGRFGNDQRFGYRVNLVNENGDIAADHGGINRQAIGASFDARLTKDLTVTLDAIYQRRIASGGTDVIVSGFKVPNALDGASRLYSNGSSTDVDYRLVTLSADYRLSDDWKATFAVRHSESVRVYKKDQYYITSNSGNYRDRVTSEYHGYEFNEAQAMVQGKVRTGWLQHELVFGAMAQNLLSTSSVNTPKPYIGTGNIYAPTIYSVGSINYSGGTYRDEKTTQSAFFASDTMKFDDRWSVLAGVRYTNYGDTAYTTTNATSAKFTANPMSPTAAVMYKPRADTTAYVSYAEALEQSASAPTTTLNANQTFAPIKSKQAEVGVKTEHEGWNGSLALFRIERGSQYINSANIYVADGQSVYRGVELNGSVQMTRDLSLDGSLMVLGSEMTHAAAAVNGKRAVGAADMQAGAQLSYRVPTLPGLSLHAGAQYIGTMALDSANANMLSPYSLFDAGLNYFTYIGGHLTTWSANITNLANRKYWTYYQETYLNVGAPRTLNLNVRAEF</sequence>
<feature type="domain" description="TonB-dependent receptor plug" evidence="19">
    <location>
        <begin position="56"/>
        <end position="156"/>
    </location>
</feature>
<keyword evidence="5" id="KW-0410">Iron transport</keyword>
<keyword evidence="9" id="KW-0406">Ion transport</keyword>
<evidence type="ECO:0000259" key="18">
    <source>
        <dbReference type="Pfam" id="PF00593"/>
    </source>
</evidence>
<keyword evidence="8" id="KW-0408">Iron</keyword>
<evidence type="ECO:0000256" key="10">
    <source>
        <dbReference type="ARBA" id="ARBA00023077"/>
    </source>
</evidence>
<keyword evidence="7 17" id="KW-0732">Signal</keyword>
<evidence type="ECO:0000256" key="15">
    <source>
        <dbReference type="PROSITE-ProRule" id="PRU10144"/>
    </source>
</evidence>
<evidence type="ECO:0000256" key="9">
    <source>
        <dbReference type="ARBA" id="ARBA00023065"/>
    </source>
</evidence>
<organism evidence="20 21">
    <name type="scientific">Herbaspirillum rubrisubalbicans</name>
    <dbReference type="NCBI Taxonomy" id="80842"/>
    <lineage>
        <taxon>Bacteria</taxon>
        <taxon>Pseudomonadati</taxon>
        <taxon>Pseudomonadota</taxon>
        <taxon>Betaproteobacteria</taxon>
        <taxon>Burkholderiales</taxon>
        <taxon>Oxalobacteraceae</taxon>
        <taxon>Herbaspirillum</taxon>
    </lineage>
</organism>
<keyword evidence="12 20" id="KW-0675">Receptor</keyword>
<dbReference type="NCBIfam" id="TIGR01783">
    <property type="entry name" value="TonB-siderophor"/>
    <property type="match status" value="1"/>
</dbReference>
<dbReference type="Proteomes" id="UP000269199">
    <property type="component" value="Chromosome"/>
</dbReference>
<dbReference type="AlphaFoldDB" id="A0AAD0UC21"/>
<comment type="subcellular location">
    <subcellularLocation>
        <location evidence="1 14">Cell outer membrane</location>
        <topology evidence="1 14">Multi-pass membrane protein</topology>
    </subcellularLocation>
</comment>
<dbReference type="InterPro" id="IPR039426">
    <property type="entry name" value="TonB-dep_rcpt-like"/>
</dbReference>
<feature type="short sequence motif" description="TonB C-terminal box" evidence="15">
    <location>
        <begin position="674"/>
        <end position="691"/>
    </location>
</feature>
<evidence type="ECO:0000313" key="21">
    <source>
        <dbReference type="Proteomes" id="UP000269199"/>
    </source>
</evidence>
<evidence type="ECO:0000256" key="2">
    <source>
        <dbReference type="ARBA" id="ARBA00009810"/>
    </source>
</evidence>
<evidence type="ECO:0000256" key="17">
    <source>
        <dbReference type="SAM" id="SignalP"/>
    </source>
</evidence>
<evidence type="ECO:0000256" key="4">
    <source>
        <dbReference type="ARBA" id="ARBA00022452"/>
    </source>
</evidence>
<dbReference type="Gene3D" id="2.40.170.20">
    <property type="entry name" value="TonB-dependent receptor, beta-barrel domain"/>
    <property type="match status" value="1"/>
</dbReference>
<keyword evidence="10 16" id="KW-0798">TonB box</keyword>
<proteinExistence type="inferred from homology"/>
<dbReference type="GO" id="GO:0038023">
    <property type="term" value="F:signaling receptor activity"/>
    <property type="evidence" value="ECO:0007669"/>
    <property type="project" value="InterPro"/>
</dbReference>
<evidence type="ECO:0000256" key="13">
    <source>
        <dbReference type="ARBA" id="ARBA00023237"/>
    </source>
</evidence>
<dbReference type="InterPro" id="IPR012910">
    <property type="entry name" value="Plug_dom"/>
</dbReference>
<keyword evidence="13 14" id="KW-0998">Cell outer membrane</keyword>
<comment type="similarity">
    <text evidence="2 14 16">Belongs to the TonB-dependent receptor family.</text>
</comment>
<reference evidence="20 21" key="1">
    <citation type="submission" date="2017-11" db="EMBL/GenBank/DDBJ databases">
        <title>Complete genome sequence of Herbaspirillum rubrisubalbicans DSM 11543.</title>
        <authorList>
            <person name="Chen M."/>
            <person name="An Q."/>
        </authorList>
    </citation>
    <scope>NUCLEOTIDE SEQUENCE [LARGE SCALE GENOMIC DNA]</scope>
    <source>
        <strain evidence="20 21">DSM 11543</strain>
    </source>
</reference>
<protein>
    <submittedName>
        <fullName evidence="20">TonB-dependent siderophore receptor</fullName>
    </submittedName>
</protein>
<dbReference type="PROSITE" id="PS01156">
    <property type="entry name" value="TONB_DEPENDENT_REC_2"/>
    <property type="match status" value="1"/>
</dbReference>
<dbReference type="InterPro" id="IPR010105">
    <property type="entry name" value="TonB_sidphr_rcpt"/>
</dbReference>
<dbReference type="EMBL" id="CP024996">
    <property type="protein sequence ID" value="AYR27029.1"/>
    <property type="molecule type" value="Genomic_DNA"/>
</dbReference>
<evidence type="ECO:0000256" key="16">
    <source>
        <dbReference type="RuleBase" id="RU003357"/>
    </source>
</evidence>
<dbReference type="InterPro" id="IPR037066">
    <property type="entry name" value="Plug_dom_sf"/>
</dbReference>
<dbReference type="PANTHER" id="PTHR32552:SF82">
    <property type="entry name" value="FCUA PROTEIN"/>
    <property type="match status" value="1"/>
</dbReference>
<dbReference type="PROSITE" id="PS52016">
    <property type="entry name" value="TONB_DEPENDENT_REC_3"/>
    <property type="match status" value="1"/>
</dbReference>
<evidence type="ECO:0000256" key="11">
    <source>
        <dbReference type="ARBA" id="ARBA00023136"/>
    </source>
</evidence>
<dbReference type="GO" id="GO:0009279">
    <property type="term" value="C:cell outer membrane"/>
    <property type="evidence" value="ECO:0007669"/>
    <property type="project" value="UniProtKB-SubCell"/>
</dbReference>
<dbReference type="Gene3D" id="2.170.130.10">
    <property type="entry name" value="TonB-dependent receptor, plug domain"/>
    <property type="match status" value="1"/>
</dbReference>
<evidence type="ECO:0000256" key="14">
    <source>
        <dbReference type="PROSITE-ProRule" id="PRU01360"/>
    </source>
</evidence>
<evidence type="ECO:0000256" key="3">
    <source>
        <dbReference type="ARBA" id="ARBA00022448"/>
    </source>
</evidence>
<dbReference type="InterPro" id="IPR010917">
    <property type="entry name" value="TonB_rcpt_CS"/>
</dbReference>
<keyword evidence="11 14" id="KW-0472">Membrane</keyword>
<evidence type="ECO:0000256" key="5">
    <source>
        <dbReference type="ARBA" id="ARBA00022496"/>
    </source>
</evidence>
<dbReference type="Pfam" id="PF00593">
    <property type="entry name" value="TonB_dep_Rec_b-barrel"/>
    <property type="match status" value="1"/>
</dbReference>
<dbReference type="PANTHER" id="PTHR32552">
    <property type="entry name" value="FERRICHROME IRON RECEPTOR-RELATED"/>
    <property type="match status" value="1"/>
</dbReference>
<feature type="domain" description="TonB-dependent receptor-like beta-barrel" evidence="18">
    <location>
        <begin position="236"/>
        <end position="661"/>
    </location>
</feature>
<dbReference type="InterPro" id="IPR036942">
    <property type="entry name" value="Beta-barrel_TonB_sf"/>
</dbReference>
<dbReference type="InterPro" id="IPR000531">
    <property type="entry name" value="Beta-barrel_TonB"/>
</dbReference>
<keyword evidence="4 14" id="KW-1134">Transmembrane beta strand</keyword>
<evidence type="ECO:0000256" key="6">
    <source>
        <dbReference type="ARBA" id="ARBA00022692"/>
    </source>
</evidence>
<name>A0AAD0UC21_9BURK</name>
<accession>A0AAD0UC21</accession>
<evidence type="ECO:0000256" key="7">
    <source>
        <dbReference type="ARBA" id="ARBA00022729"/>
    </source>
</evidence>
<keyword evidence="3 14" id="KW-0813">Transport</keyword>
<evidence type="ECO:0000256" key="1">
    <source>
        <dbReference type="ARBA" id="ARBA00004571"/>
    </source>
</evidence>
<feature type="chain" id="PRO_5042060852" evidence="17">
    <location>
        <begin position="23"/>
        <end position="691"/>
    </location>
</feature>
<dbReference type="CDD" id="cd01347">
    <property type="entry name" value="ligand_gated_channel"/>
    <property type="match status" value="1"/>
</dbReference>
<dbReference type="GO" id="GO:0015344">
    <property type="term" value="F:siderophore uptake transmembrane transporter activity"/>
    <property type="evidence" value="ECO:0007669"/>
    <property type="project" value="TreeGrafter"/>
</dbReference>
<evidence type="ECO:0000259" key="19">
    <source>
        <dbReference type="Pfam" id="PF07715"/>
    </source>
</evidence>
<dbReference type="Pfam" id="PF07715">
    <property type="entry name" value="Plug"/>
    <property type="match status" value="1"/>
</dbReference>
<dbReference type="SUPFAM" id="SSF56935">
    <property type="entry name" value="Porins"/>
    <property type="match status" value="1"/>
</dbReference>
<feature type="signal peptide" evidence="17">
    <location>
        <begin position="1"/>
        <end position="22"/>
    </location>
</feature>